<reference evidence="3" key="1">
    <citation type="submission" date="2022-07" db="EMBL/GenBank/DDBJ databases">
        <title>Ectorhizobium quercum gen.nov., sp. nov.</title>
        <authorList>
            <person name="Ma T."/>
            <person name="Li Y."/>
        </authorList>
    </citation>
    <scope>NUCLEOTIDE SEQUENCE</scope>
    <source>
        <strain evidence="3">BDR2-2</strain>
    </source>
</reference>
<dbReference type="Pfam" id="PF19495">
    <property type="entry name" value="DUF6030"/>
    <property type="match status" value="1"/>
</dbReference>
<proteinExistence type="predicted"/>
<dbReference type="InterPro" id="IPR046071">
    <property type="entry name" value="DUF6030"/>
</dbReference>
<accession>A0AAE3N568</accession>
<protein>
    <submittedName>
        <fullName evidence="3">DUF6030 family protein</fullName>
    </submittedName>
</protein>
<keyword evidence="1" id="KW-0812">Transmembrane</keyword>
<comment type="caution">
    <text evidence="3">The sequence shown here is derived from an EMBL/GenBank/DDBJ whole genome shotgun (WGS) entry which is preliminary data.</text>
</comment>
<evidence type="ECO:0000313" key="4">
    <source>
        <dbReference type="Proteomes" id="UP001208771"/>
    </source>
</evidence>
<feature type="transmembrane region" description="Helical" evidence="1">
    <location>
        <begin position="9"/>
        <end position="28"/>
    </location>
</feature>
<dbReference type="EMBL" id="JANFPI010000001">
    <property type="protein sequence ID" value="MCX8996214.1"/>
    <property type="molecule type" value="Genomic_DNA"/>
</dbReference>
<dbReference type="AlphaFoldDB" id="A0AAE3N568"/>
<keyword evidence="1" id="KW-0472">Membrane</keyword>
<keyword evidence="4" id="KW-1185">Reference proteome</keyword>
<dbReference type="EMBL" id="JANFPI010000005">
    <property type="protein sequence ID" value="MCX8998747.1"/>
    <property type="molecule type" value="Genomic_DNA"/>
</dbReference>
<sequence length="250" mass="27413">MPVRKNRGFFLGMTMAIVLAIAATVLFANDRRHLNALLIHYGMMEPPQPPEAASQKHARATPQAVPPPNAVALFSGSGTTPFARMIHFPAPEMCRLFNDRGFVGEGWHTSPMAGEAQAECTAEKMIGTETEAGAPASLFAVVRGTQHDDIKSLRVKMIAPQTAEGNAARKEMDEILADLIEATGWSDLTPLRERIARLEDNIDMTDSSLSVTFRQEYTNTDAYNLIIRPASTNPDVRQLQKPARPGAFNR</sequence>
<evidence type="ECO:0000313" key="2">
    <source>
        <dbReference type="EMBL" id="MCX8996214.1"/>
    </source>
</evidence>
<dbReference type="RefSeq" id="WP_306410194.1">
    <property type="nucleotide sequence ID" value="NZ_JANFPI010000001.1"/>
</dbReference>
<evidence type="ECO:0000313" key="3">
    <source>
        <dbReference type="EMBL" id="MCX8998747.1"/>
    </source>
</evidence>
<gene>
    <name evidence="2" type="ORF">NOF55_03760</name>
    <name evidence="3" type="ORF">NOF55_16665</name>
</gene>
<organism evidence="3 4">
    <name type="scientific">Ectorhizobium quercum</name>
    <dbReference type="NCBI Taxonomy" id="2965071"/>
    <lineage>
        <taxon>Bacteria</taxon>
        <taxon>Pseudomonadati</taxon>
        <taxon>Pseudomonadota</taxon>
        <taxon>Alphaproteobacteria</taxon>
        <taxon>Hyphomicrobiales</taxon>
        <taxon>Rhizobiaceae</taxon>
        <taxon>Ectorhizobium</taxon>
    </lineage>
</organism>
<name>A0AAE3N568_9HYPH</name>
<keyword evidence="1" id="KW-1133">Transmembrane helix</keyword>
<evidence type="ECO:0000256" key="1">
    <source>
        <dbReference type="SAM" id="Phobius"/>
    </source>
</evidence>
<dbReference type="Proteomes" id="UP001208771">
    <property type="component" value="Unassembled WGS sequence"/>
</dbReference>